<dbReference type="InterPro" id="IPR022973">
    <property type="entry name" value="Ribosomal_uL10_bac"/>
</dbReference>
<evidence type="ECO:0000256" key="6">
    <source>
        <dbReference type="HAMAP-Rule" id="MF_00362"/>
    </source>
</evidence>
<evidence type="ECO:0000313" key="7">
    <source>
        <dbReference type="EMBL" id="EES53215.1"/>
    </source>
</evidence>
<gene>
    <name evidence="6" type="primary">rplJ</name>
    <name evidence="7" type="ORF">UBAL3_80150004</name>
</gene>
<dbReference type="Proteomes" id="UP000009374">
    <property type="component" value="Unassembled WGS sequence"/>
</dbReference>
<dbReference type="NCBIfam" id="NF000955">
    <property type="entry name" value="PRK00099.1-1"/>
    <property type="match status" value="1"/>
</dbReference>
<dbReference type="AlphaFoldDB" id="C6HVV3"/>
<dbReference type="InterPro" id="IPR047865">
    <property type="entry name" value="Ribosomal_uL10_bac_type"/>
</dbReference>
<comment type="function">
    <text evidence="1 6">Forms part of the ribosomal stalk, playing a central role in the interaction of the ribosome with GTP-bound translation factors.</text>
</comment>
<dbReference type="GO" id="GO:0003735">
    <property type="term" value="F:structural constituent of ribosome"/>
    <property type="evidence" value="ECO:0007669"/>
    <property type="project" value="InterPro"/>
</dbReference>
<dbReference type="Gene3D" id="6.10.250.290">
    <property type="match status" value="1"/>
</dbReference>
<name>C6HVV3_9BACT</name>
<dbReference type="GO" id="GO:0006412">
    <property type="term" value="P:translation"/>
    <property type="evidence" value="ECO:0007669"/>
    <property type="project" value="UniProtKB-UniRule"/>
</dbReference>
<evidence type="ECO:0000256" key="5">
    <source>
        <dbReference type="ARBA" id="ARBA00035202"/>
    </source>
</evidence>
<keyword evidence="8" id="KW-1185">Reference proteome</keyword>
<accession>C6HVV3</accession>
<dbReference type="SUPFAM" id="SSF160369">
    <property type="entry name" value="Ribosomal protein L10-like"/>
    <property type="match status" value="1"/>
</dbReference>
<dbReference type="CDD" id="cd05797">
    <property type="entry name" value="Ribosomal_L10"/>
    <property type="match status" value="1"/>
</dbReference>
<keyword evidence="6" id="KW-0694">RNA-binding</keyword>
<dbReference type="PANTHER" id="PTHR11560">
    <property type="entry name" value="39S RIBOSOMAL PROTEIN L10, MITOCHONDRIAL"/>
    <property type="match status" value="1"/>
</dbReference>
<proteinExistence type="inferred from homology"/>
<dbReference type="Gene3D" id="3.30.70.1730">
    <property type="match status" value="1"/>
</dbReference>
<dbReference type="InterPro" id="IPR043141">
    <property type="entry name" value="Ribosomal_uL10-like_sf"/>
</dbReference>
<protein>
    <recommendedName>
        <fullName evidence="5 6">Large ribosomal subunit protein uL10</fullName>
    </recommendedName>
</protein>
<dbReference type="InterPro" id="IPR002363">
    <property type="entry name" value="Ribosomal_uL10_CS_bac"/>
</dbReference>
<dbReference type="PROSITE" id="PS01109">
    <property type="entry name" value="RIBOSOMAL_L10"/>
    <property type="match status" value="1"/>
</dbReference>
<keyword evidence="3 6" id="KW-0689">Ribosomal protein</keyword>
<evidence type="ECO:0000313" key="8">
    <source>
        <dbReference type="Proteomes" id="UP000009374"/>
    </source>
</evidence>
<comment type="similarity">
    <text evidence="2 6">Belongs to the universal ribosomal protein uL10 family.</text>
</comment>
<evidence type="ECO:0000256" key="2">
    <source>
        <dbReference type="ARBA" id="ARBA00008889"/>
    </source>
</evidence>
<dbReference type="Pfam" id="PF00466">
    <property type="entry name" value="Ribosomal_L10"/>
    <property type="match status" value="1"/>
</dbReference>
<evidence type="ECO:0000256" key="1">
    <source>
        <dbReference type="ARBA" id="ARBA00002633"/>
    </source>
</evidence>
<organism evidence="7 8">
    <name type="scientific">Leptospirillum ferrodiazotrophum</name>
    <dbReference type="NCBI Taxonomy" id="412449"/>
    <lineage>
        <taxon>Bacteria</taxon>
        <taxon>Pseudomonadati</taxon>
        <taxon>Nitrospirota</taxon>
        <taxon>Nitrospiria</taxon>
        <taxon>Nitrospirales</taxon>
        <taxon>Nitrospiraceae</taxon>
        <taxon>Leptospirillum</taxon>
    </lineage>
</organism>
<dbReference type="InterPro" id="IPR001790">
    <property type="entry name" value="Ribosomal_uL10"/>
</dbReference>
<evidence type="ECO:0000256" key="3">
    <source>
        <dbReference type="ARBA" id="ARBA00022980"/>
    </source>
</evidence>
<sequence>MANKAQKTASIESFRKLAKASSVTVVAEYKGLNVEKLTTLRRSLKNHGGSFSVYKNTLAKIGTESTITNPLAPEIKGQVGYVFSEENPLGVIKAVVDYSKENPLFKIKAGVFDGQKVSHQELIELSKVPDRKVLYGQLLGLLQAPLSNLVGGLQQILRKPMYALEERKKQLEG</sequence>
<dbReference type="GO" id="GO:0015934">
    <property type="term" value="C:large ribosomal subunit"/>
    <property type="evidence" value="ECO:0007669"/>
    <property type="project" value="InterPro"/>
</dbReference>
<dbReference type="EMBL" id="GG693867">
    <property type="protein sequence ID" value="EES53215.1"/>
    <property type="molecule type" value="Genomic_DNA"/>
</dbReference>
<comment type="subunit">
    <text evidence="6">Part of the ribosomal stalk of the 50S ribosomal subunit. The N-terminus interacts with L11 and the large rRNA to form the base of the stalk. The C-terminus forms an elongated spine to which L12 dimers bind in a sequential fashion forming a multimeric L10(L12)X complex.</text>
</comment>
<keyword evidence="4 6" id="KW-0687">Ribonucleoprotein</keyword>
<keyword evidence="6" id="KW-0699">rRNA-binding</keyword>
<dbReference type="GO" id="GO:0070180">
    <property type="term" value="F:large ribosomal subunit rRNA binding"/>
    <property type="evidence" value="ECO:0007669"/>
    <property type="project" value="UniProtKB-UniRule"/>
</dbReference>
<dbReference type="HAMAP" id="MF_00362">
    <property type="entry name" value="Ribosomal_uL10"/>
    <property type="match status" value="1"/>
</dbReference>
<reference evidence="7 8" key="1">
    <citation type="journal article" date="2009" name="Appl. Environ. Microbiol.">
        <title>Community genomic and proteomic analyses of chemoautotrophic iron-oxidizing "Leptospirillum rubarum" (Group II) and "Leptospirillum ferrodiazotrophum" (Group III) bacteria in acid mine drainage biofilms.</title>
        <authorList>
            <person name="Goltsman D.S."/>
            <person name="Denef V.J."/>
            <person name="Singer S.W."/>
            <person name="VerBerkmoes N.C."/>
            <person name="Lefsrud M."/>
            <person name="Mueller R.S."/>
            <person name="Dick G.J."/>
            <person name="Sun C.L."/>
            <person name="Wheeler K.E."/>
            <person name="Zemla A."/>
            <person name="Baker B.J."/>
            <person name="Hauser L."/>
            <person name="Land M."/>
            <person name="Shah M.B."/>
            <person name="Thelen M.P."/>
            <person name="Hettich R.L."/>
            <person name="Banfield J.F."/>
        </authorList>
    </citation>
    <scope>NUCLEOTIDE SEQUENCE [LARGE SCALE GENOMIC DNA]</scope>
</reference>
<evidence type="ECO:0000256" key="4">
    <source>
        <dbReference type="ARBA" id="ARBA00023274"/>
    </source>
</evidence>